<dbReference type="InterPro" id="IPR031303">
    <property type="entry name" value="C5_meth_CS"/>
</dbReference>
<evidence type="ECO:0000313" key="8">
    <source>
        <dbReference type="EMBL" id="CAB4202656.1"/>
    </source>
</evidence>
<evidence type="ECO:0000256" key="4">
    <source>
        <dbReference type="ARBA" id="ARBA00022691"/>
    </source>
</evidence>
<dbReference type="EC" id="2.1.1.37" evidence="1"/>
<dbReference type="Gene3D" id="3.40.50.150">
    <property type="entry name" value="Vaccinia Virus protein VP39"/>
    <property type="match status" value="1"/>
</dbReference>
<dbReference type="EMBL" id="LR796960">
    <property type="protein sequence ID" value="CAB4177900.1"/>
    <property type="molecule type" value="Genomic_DNA"/>
</dbReference>
<evidence type="ECO:0000256" key="3">
    <source>
        <dbReference type="ARBA" id="ARBA00022679"/>
    </source>
</evidence>
<evidence type="ECO:0000256" key="2">
    <source>
        <dbReference type="ARBA" id="ARBA00022603"/>
    </source>
</evidence>
<dbReference type="EMBL" id="LR797410">
    <property type="protein sequence ID" value="CAB4214021.1"/>
    <property type="molecule type" value="Genomic_DNA"/>
</dbReference>
<evidence type="ECO:0000256" key="5">
    <source>
        <dbReference type="PROSITE-ProRule" id="PRU01016"/>
    </source>
</evidence>
<evidence type="ECO:0000313" key="7">
    <source>
        <dbReference type="EMBL" id="CAB4177900.1"/>
    </source>
</evidence>
<dbReference type="Gene3D" id="3.90.120.10">
    <property type="entry name" value="DNA Methylase, subunit A, domain 2"/>
    <property type="match status" value="1"/>
</dbReference>
<dbReference type="Pfam" id="PF00145">
    <property type="entry name" value="DNA_methylase"/>
    <property type="match status" value="1"/>
</dbReference>
<evidence type="ECO:0000313" key="10">
    <source>
        <dbReference type="EMBL" id="CAB5228642.1"/>
    </source>
</evidence>
<dbReference type="PANTHER" id="PTHR10629">
    <property type="entry name" value="CYTOSINE-SPECIFIC METHYLTRANSFERASE"/>
    <property type="match status" value="1"/>
</dbReference>
<feature type="active site" evidence="5">
    <location>
        <position position="79"/>
    </location>
</feature>
<evidence type="ECO:0000256" key="1">
    <source>
        <dbReference type="ARBA" id="ARBA00011975"/>
    </source>
</evidence>
<protein>
    <recommendedName>
        <fullName evidence="1">DNA (cytosine-5-)-methyltransferase</fullName>
        <ecNumber evidence="1">2.1.1.37</ecNumber>
    </recommendedName>
</protein>
<evidence type="ECO:0000313" key="9">
    <source>
        <dbReference type="EMBL" id="CAB4214021.1"/>
    </source>
</evidence>
<name>A0A6J5SIC5_9CAUD</name>
<reference evidence="9" key="1">
    <citation type="submission" date="2020-05" db="EMBL/GenBank/DDBJ databases">
        <authorList>
            <person name="Chiriac C."/>
            <person name="Salcher M."/>
            <person name="Ghai R."/>
            <person name="Kavagutti S V."/>
        </authorList>
    </citation>
    <scope>NUCLEOTIDE SEQUENCE</scope>
</reference>
<dbReference type="EMBL" id="LR797313">
    <property type="protein sequence ID" value="CAB4202656.1"/>
    <property type="molecule type" value="Genomic_DNA"/>
</dbReference>
<comment type="similarity">
    <text evidence="5 6">Belongs to the class I-like SAM-binding methyltransferase superfamily. C5-methyltransferase family.</text>
</comment>
<dbReference type="InterPro" id="IPR029063">
    <property type="entry name" value="SAM-dependent_MTases_sf"/>
</dbReference>
<dbReference type="InterPro" id="IPR001525">
    <property type="entry name" value="C5_MeTfrase"/>
</dbReference>
<organism evidence="9">
    <name type="scientific">uncultured Caudovirales phage</name>
    <dbReference type="NCBI Taxonomy" id="2100421"/>
    <lineage>
        <taxon>Viruses</taxon>
        <taxon>Duplodnaviria</taxon>
        <taxon>Heunggongvirae</taxon>
        <taxon>Uroviricota</taxon>
        <taxon>Caudoviricetes</taxon>
        <taxon>Peduoviridae</taxon>
        <taxon>Maltschvirus</taxon>
        <taxon>Maltschvirus maltsch</taxon>
    </lineage>
</organism>
<dbReference type="SUPFAM" id="SSF53335">
    <property type="entry name" value="S-adenosyl-L-methionine-dependent methyltransferases"/>
    <property type="match status" value="1"/>
</dbReference>
<dbReference type="GO" id="GO:0032259">
    <property type="term" value="P:methylation"/>
    <property type="evidence" value="ECO:0007669"/>
    <property type="project" value="UniProtKB-KW"/>
</dbReference>
<sequence>MSLTAVSLFAGIGGFELAMERVGIRPVASVEIDQKASGVLSERFPNTQVFGDIKGVTSGDLLSAGFNPANGVITGGFPCQDLSVAGRRAGLAGERSGLFWEIHRLIDETKTKWFVLENVPGLLSSNNGQDMGIVLGSLAELGYGLAYRVLDAQHFGVAQRRRRVFIVGRLGDDWRTPAEILDIGEGRRGYHQKGLAKGQGTAAEVDGGLITGYGRTGFAEYAEGISTLTRTSHKRPEDNMVVEPYVKIVRSGERDADGNLPAEVWAERQTAPTLNLMDNTGESRATVIALQNTVIGRSDTAGPQGRGHSDEGGPMFTIDTTSPHGIVFHPHRTDGVRLQDKTINTLTAFMGTGGLNTPMVSTEVVRRITPVECERLQGFPDNWTAVSDGKPQSDSARYKQTGNAVAVPVVQWILGRIALSE</sequence>
<keyword evidence="4 5" id="KW-0949">S-adenosyl-L-methionine</keyword>
<accession>A0A6J5SIC5</accession>
<evidence type="ECO:0000256" key="6">
    <source>
        <dbReference type="RuleBase" id="RU000416"/>
    </source>
</evidence>
<dbReference type="EMBL" id="LR798392">
    <property type="protein sequence ID" value="CAB5228642.1"/>
    <property type="molecule type" value="Genomic_DNA"/>
</dbReference>
<dbReference type="InterPro" id="IPR050390">
    <property type="entry name" value="C5-Methyltransferase"/>
</dbReference>
<proteinExistence type="inferred from homology"/>
<dbReference type="GO" id="GO:0003677">
    <property type="term" value="F:DNA binding"/>
    <property type="evidence" value="ECO:0007669"/>
    <property type="project" value="TreeGrafter"/>
</dbReference>
<dbReference type="GO" id="GO:0044027">
    <property type="term" value="P:negative regulation of gene expression via chromosomal CpG island methylation"/>
    <property type="evidence" value="ECO:0007669"/>
    <property type="project" value="TreeGrafter"/>
</dbReference>
<dbReference type="NCBIfam" id="TIGR00675">
    <property type="entry name" value="dcm"/>
    <property type="match status" value="1"/>
</dbReference>
<keyword evidence="2 5" id="KW-0489">Methyltransferase</keyword>
<dbReference type="PRINTS" id="PR00105">
    <property type="entry name" value="C5METTRFRASE"/>
</dbReference>
<dbReference type="GO" id="GO:0003886">
    <property type="term" value="F:DNA (cytosine-5-)-methyltransferase activity"/>
    <property type="evidence" value="ECO:0007669"/>
    <property type="project" value="UniProtKB-EC"/>
</dbReference>
<dbReference type="PANTHER" id="PTHR10629:SF52">
    <property type="entry name" value="DNA (CYTOSINE-5)-METHYLTRANSFERASE 1"/>
    <property type="match status" value="1"/>
</dbReference>
<dbReference type="PROSITE" id="PS00095">
    <property type="entry name" value="C5_MTASE_2"/>
    <property type="match status" value="1"/>
</dbReference>
<gene>
    <name evidence="7" type="ORF">UFOVP1013_10</name>
    <name evidence="8" type="ORF">UFOVP1364_27</name>
    <name evidence="9" type="ORF">UFOVP1462_10</name>
    <name evidence="10" type="ORF">UFOVP1550_19</name>
</gene>
<keyword evidence="3 5" id="KW-0808">Transferase</keyword>
<dbReference type="PROSITE" id="PS51679">
    <property type="entry name" value="SAM_MT_C5"/>
    <property type="match status" value="1"/>
</dbReference>